<evidence type="ECO:0000256" key="2">
    <source>
        <dbReference type="SAM" id="Phobius"/>
    </source>
</evidence>
<sequence length="1068" mass="116038">MLDKVIPSITSVQLVMRNKLYSSVLAVAMISLMVIMTLGGLFDSEEQNFNQPSELEKEELPLFASSPGHTVFGEYVGAHWCGPCMSSASPSLHNLKTSNPEDFTYVSFFQGSGTGWPSDSIGSSGTRRDHVMGASSGYPTFSFADEQAGSCYKVGAGGSSYYDNDFTAGGCMAPSSTDFSMELSTSLNPSGDTVTTDLTISYLGSIPSVSVYVYAAITEQSGAENYDDGYKPHHVWRSWLLDSSQSGFEQVVLSPSSNAQLSWDKPLSTVRASGGNTQFENFWPVVALMDGPHTTYNNFYAAVDLDMAPLVDIGISDFTIQGDSGFVQGDEIVLETTIRNNGVETYSEGGQISIYYLDGSDEQLISSVSLNNNIASGSTQILTTVFDTSSIEMSPSGTSIFRARLSNLEGDRIPSNNYQDVAGLHDLPPVPITPTSVSSPNVNRGSTIQFEVTAISNDLVDTIESMYPTLHYSESGSGSWDDTWIEGPEIIGSGGNARYLFSINTELTSQVGEYDLRVMWTDAGGQDSEWLISEDAFILQNALPSIYSSSDDQYSGMPTVKVDTEEKVSIIGLISDAETPLQLLDIFSTDDEFLSWDPVNLELTVKFTQVVRDSHGNALPQGIYMSVNDGDDINSGLILFNVIENGAPRWSPINTQSFNEGGYGSITLTNYLSDTNDAGNTVPVADLTLSIIDVSDENLVEANLNGHSLSVVSLSEDGFGIVDILIRASDGIKFSDTVVTFHVLNVNDAPRINLTDIEQIDLQTGDVYSINLLERISDIDNSDEEIWVVVENEVPGATQWNPITGDLIMSWQDSGTQMVNVTAEDRHGFSSYFVITVNVVDDLPLIWKYGSIGDFTISIDTTDYYTNPSVSITNIGVLELSEISVFWGICNSVTGICHTSGISHTLGPFIVNHISGSGLGVGDYMTFTVRAVDQNGMDRVTEETYKIHATLPELVIDDENPTSNDASSSSTFSPLMVVGILSLVVLSVLLTSLSTVAIMRRKKNVVEESRYISQAPIELMDNIKSPSNSSKLPPPPPMMPKLPATGLPDGWSMEQWHHYGEEYIRRQK</sequence>
<keyword evidence="2" id="KW-0812">Transmembrane</keyword>
<dbReference type="AlphaFoldDB" id="A0A1B1TED4"/>
<protein>
    <recommendedName>
        <fullName evidence="4">Cadherin domain-containing protein</fullName>
    </recommendedName>
</protein>
<evidence type="ECO:0008006" key="4">
    <source>
        <dbReference type="Google" id="ProtNLM"/>
    </source>
</evidence>
<keyword evidence="2" id="KW-1133">Transmembrane helix</keyword>
<evidence type="ECO:0000313" key="3">
    <source>
        <dbReference type="EMBL" id="ANV80622.1"/>
    </source>
</evidence>
<reference evidence="3" key="1">
    <citation type="submission" date="2014-11" db="EMBL/GenBank/DDBJ databases">
        <authorList>
            <person name="Zhu J."/>
            <person name="Qi W."/>
            <person name="Song R."/>
        </authorList>
    </citation>
    <scope>NUCLEOTIDE SEQUENCE</scope>
</reference>
<keyword evidence="2" id="KW-0472">Membrane</keyword>
<feature type="region of interest" description="Disordered" evidence="1">
    <location>
        <begin position="1022"/>
        <end position="1045"/>
    </location>
</feature>
<organism evidence="3">
    <name type="scientific">uncultured Poseidoniia archaeon</name>
    <dbReference type="NCBI Taxonomy" id="1697135"/>
    <lineage>
        <taxon>Archaea</taxon>
        <taxon>Methanobacteriati</taxon>
        <taxon>Thermoplasmatota</taxon>
        <taxon>Candidatus Poseidoniia</taxon>
        <taxon>environmental samples</taxon>
    </lineage>
</organism>
<evidence type="ECO:0000256" key="1">
    <source>
        <dbReference type="SAM" id="MobiDB-lite"/>
    </source>
</evidence>
<dbReference type="EMBL" id="KP211896">
    <property type="protein sequence ID" value="ANV80622.1"/>
    <property type="molecule type" value="Genomic_DNA"/>
</dbReference>
<feature type="transmembrane region" description="Helical" evidence="2">
    <location>
        <begin position="20"/>
        <end position="42"/>
    </location>
</feature>
<feature type="transmembrane region" description="Helical" evidence="2">
    <location>
        <begin position="972"/>
        <end position="993"/>
    </location>
</feature>
<name>A0A1B1TED4_9ARCH</name>
<proteinExistence type="predicted"/>
<reference evidence="3" key="2">
    <citation type="journal article" date="2015" name="ISME J.">
        <title>A new class of marine Euryarchaeota group II from the Mediterranean deep chlorophyll maximum.</title>
        <authorList>
            <person name="Martin-Cuadrado A.B."/>
            <person name="Garcia-Heredia I."/>
            <person name="Molto A.G."/>
            <person name="Lopez-Ubeda R."/>
            <person name="Kimes N."/>
            <person name="Lopez-Garcia P."/>
            <person name="Moreira D."/>
            <person name="Rodriguez-Valera F."/>
        </authorList>
    </citation>
    <scope>NUCLEOTIDE SEQUENCE</scope>
</reference>
<accession>A0A1B1TED4</accession>